<dbReference type="OrthoDB" id="17530at2759"/>
<gene>
    <name evidence="2" type="primary">OCT1_1</name>
    <name evidence="2" type="ORF">BGW38_007774</name>
</gene>
<feature type="region of interest" description="Disordered" evidence="1">
    <location>
        <begin position="22"/>
        <end position="76"/>
    </location>
</feature>
<dbReference type="EMBL" id="JAABOA010000518">
    <property type="protein sequence ID" value="KAF9584038.1"/>
    <property type="molecule type" value="Genomic_DNA"/>
</dbReference>
<dbReference type="AlphaFoldDB" id="A0A9P6FYP6"/>
<feature type="compositionally biased region" description="Polar residues" evidence="1">
    <location>
        <begin position="25"/>
        <end position="35"/>
    </location>
</feature>
<dbReference type="Proteomes" id="UP000780801">
    <property type="component" value="Unassembled WGS sequence"/>
</dbReference>
<organism evidence="2 3">
    <name type="scientific">Lunasporangiospora selenospora</name>
    <dbReference type="NCBI Taxonomy" id="979761"/>
    <lineage>
        <taxon>Eukaryota</taxon>
        <taxon>Fungi</taxon>
        <taxon>Fungi incertae sedis</taxon>
        <taxon>Mucoromycota</taxon>
        <taxon>Mortierellomycotina</taxon>
        <taxon>Mortierellomycetes</taxon>
        <taxon>Mortierellales</taxon>
        <taxon>Mortierellaceae</taxon>
        <taxon>Lunasporangiospora</taxon>
    </lineage>
</organism>
<keyword evidence="3" id="KW-1185">Reference proteome</keyword>
<evidence type="ECO:0000313" key="2">
    <source>
        <dbReference type="EMBL" id="KAF9584038.1"/>
    </source>
</evidence>
<accession>A0A9P6FYP6</accession>
<name>A0A9P6FYP6_9FUNG</name>
<evidence type="ECO:0000313" key="3">
    <source>
        <dbReference type="Proteomes" id="UP000780801"/>
    </source>
</evidence>
<evidence type="ECO:0000256" key="1">
    <source>
        <dbReference type="SAM" id="MobiDB-lite"/>
    </source>
</evidence>
<protein>
    <submittedName>
        <fullName evidence="2">Mitochondrial intermediate peptidase</fullName>
    </submittedName>
</protein>
<feature type="compositionally biased region" description="Low complexity" evidence="1">
    <location>
        <begin position="54"/>
        <end position="76"/>
    </location>
</feature>
<sequence length="216" mass="22514">MSTSLRCILSRKPVPTPFVPRGGLATTTRATSHPTIGSRIHPRSHALSTHSRPASGTTRATSAAAATANHISPTSTVSAAAAATPSTTVTEAEAAAAATAAGVADAATVSLRELFDSPLSSVSRSSHASASSVDGLFLYTTMRTPDTFIDSVNAAIARGHLLVERIASAPQRGDQEMRMVIKLFDRLSDVLCKVIDAAEVVRCLHPDVSWRQAAET</sequence>
<comment type="caution">
    <text evidence="2">The sequence shown here is derived from an EMBL/GenBank/DDBJ whole genome shotgun (WGS) entry which is preliminary data.</text>
</comment>
<reference evidence="2" key="1">
    <citation type="journal article" date="2020" name="Fungal Divers.">
        <title>Resolving the Mortierellaceae phylogeny through synthesis of multi-gene phylogenetics and phylogenomics.</title>
        <authorList>
            <person name="Vandepol N."/>
            <person name="Liber J."/>
            <person name="Desiro A."/>
            <person name="Na H."/>
            <person name="Kennedy M."/>
            <person name="Barry K."/>
            <person name="Grigoriev I.V."/>
            <person name="Miller A.N."/>
            <person name="O'Donnell K."/>
            <person name="Stajich J.E."/>
            <person name="Bonito G."/>
        </authorList>
    </citation>
    <scope>NUCLEOTIDE SEQUENCE</scope>
    <source>
        <strain evidence="2">KOD1015</strain>
    </source>
</reference>
<proteinExistence type="predicted"/>
<feature type="non-terminal residue" evidence="2">
    <location>
        <position position="216"/>
    </location>
</feature>